<dbReference type="Gene3D" id="3.90.1200.10">
    <property type="match status" value="1"/>
</dbReference>
<dbReference type="Proteomes" id="UP000000549">
    <property type="component" value="Chromosome"/>
</dbReference>
<dbReference type="EC" id="2.7.1.69" evidence="1"/>
<proteinExistence type="predicted"/>
<dbReference type="HOGENOM" id="CLU_1123571_0_0_14"/>
<organism evidence="1 2">
    <name type="scientific">Mycoplasmopsis synoviae (strain 53)</name>
    <name type="common">Mycoplasma synoviae</name>
    <dbReference type="NCBI Taxonomy" id="262723"/>
    <lineage>
        <taxon>Bacteria</taxon>
        <taxon>Bacillati</taxon>
        <taxon>Mycoplasmatota</taxon>
        <taxon>Mycoplasmoidales</taxon>
        <taxon>Metamycoplasmataceae</taxon>
        <taxon>Mycoplasmopsis</taxon>
    </lineage>
</organism>
<dbReference type="STRING" id="262723.MS53_0282"/>
<keyword evidence="2" id="KW-1185">Reference proteome</keyword>
<protein>
    <submittedName>
        <fullName evidence="1">PTS system, lichenan-specific IIA component</fullName>
        <ecNumber evidence="1">2.7.1.69</ecNumber>
    </submittedName>
</protein>
<dbReference type="RefSeq" id="WP_011283432.1">
    <property type="nucleotide sequence ID" value="NC_007294.1"/>
</dbReference>
<dbReference type="Pfam" id="PF01633">
    <property type="entry name" value="Choline_kinase"/>
    <property type="match status" value="1"/>
</dbReference>
<dbReference type="OrthoDB" id="9803871at2"/>
<dbReference type="SUPFAM" id="SSF56112">
    <property type="entry name" value="Protein kinase-like (PK-like)"/>
    <property type="match status" value="1"/>
</dbReference>
<dbReference type="GO" id="GO:0016740">
    <property type="term" value="F:transferase activity"/>
    <property type="evidence" value="ECO:0007669"/>
    <property type="project" value="UniProtKB-KW"/>
</dbReference>
<dbReference type="EMBL" id="AE017245">
    <property type="protein sequence ID" value="AAZ43697.1"/>
    <property type="molecule type" value="Genomic_DNA"/>
</dbReference>
<sequence>MQKEKISVGYTNTSYKQGDLFIQEKTYNGMNHQLNLDELRNLDFVPELISHNHEQTVWKWIESKPLVLTDENIKKIAINFKKLHDSKCEFPKNNIAQRIKNYLKILSEKNINIKEVNDFYNKVNLVLSNMDKSTPLHNDIYQSNLIWGKDDKIYFVDWEYATMGDKHFDLAFFICAGHLDQRQEELLLKTYGNYSEEYLLQHKVVIFYLIILWVNAQKVKHFDDKPYIEKMLKAEEKFQQRKAQNFS</sequence>
<reference evidence="1 2" key="1">
    <citation type="journal article" date="2005" name="J. Bacteriol.">
        <title>Swine and poultry pathogens: the complete genome sequences of two strains of Mycoplasma hyopneumoniae and a strain of Mycoplasma synoviae.</title>
        <authorList>
            <person name="Vasconcelos A.T."/>
            <person name="Ferreira H.B."/>
            <person name="Bizarro C.V."/>
            <person name="Bonatto S.L."/>
            <person name="Carvalho M.O."/>
            <person name="Pinto P.M."/>
            <person name="Almeida D.F."/>
            <person name="Almeida L.G."/>
            <person name="Almeida R."/>
            <person name="Alves-Filho L."/>
            <person name="Assuncao E.N."/>
            <person name="Azevedo V.A."/>
            <person name="Bogo M.R."/>
            <person name="Brigido M.M."/>
            <person name="Brocchi M."/>
            <person name="Burity H.A."/>
            <person name="Camargo A.A."/>
            <person name="Camargo S.S."/>
            <person name="Carepo M.S."/>
            <person name="Carraro D.M."/>
            <person name="de Mattos Cascardo J.C."/>
            <person name="Castro L.A."/>
            <person name="Cavalcanti G."/>
            <person name="Chemale G."/>
            <person name="Collevatti R.G."/>
            <person name="Cunha C.W."/>
            <person name="Dallagiovanna B."/>
            <person name="Dambros B.P."/>
            <person name="Dellagostin O.A."/>
            <person name="Falcao C."/>
            <person name="Fantinatti-Garboggini F."/>
            <person name="Felipe M.S."/>
            <person name="Fiorentin L."/>
            <person name="Franco G.R."/>
            <person name="Freitas N.S."/>
            <person name="Frias D."/>
            <person name="Grangeiro T.B."/>
            <person name="Grisard E.C."/>
            <person name="Guimaraes C.T."/>
            <person name="Hungria M."/>
            <person name="Jardim S.N."/>
            <person name="Krieger M.A."/>
            <person name="Laurino J.P."/>
            <person name="Lima L.F."/>
            <person name="Lopes M.I."/>
            <person name="Loreto E.L."/>
            <person name="Madeira H.M."/>
            <person name="Manfio G.P."/>
            <person name="Maranhao A.Q."/>
            <person name="Martinkovics C.T."/>
            <person name="Medeiros S.R."/>
            <person name="Moreira M.A."/>
            <person name="Neiva M."/>
            <person name="Ramalho-Neto C.E."/>
            <person name="Nicolas M.F."/>
            <person name="Oliveira S.C."/>
            <person name="Paixao R.F."/>
            <person name="Pedrosa F.O."/>
            <person name="Pena S.D."/>
            <person name="Pereira M."/>
            <person name="Pereira-Ferrari L."/>
            <person name="Piffer I."/>
            <person name="Pinto L.S."/>
            <person name="Potrich D.P."/>
            <person name="Salim A.C."/>
            <person name="Santos F.R."/>
            <person name="Schmitt R."/>
            <person name="Schneider M.P."/>
            <person name="Schrank A."/>
            <person name="Schrank I.S."/>
            <person name="Schuck A.F."/>
            <person name="Seuanez H.N."/>
            <person name="Silva D.W."/>
            <person name="Silva R."/>
            <person name="Silva S.C."/>
            <person name="Soares C.M."/>
            <person name="Souza K.R."/>
            <person name="Souza R.C."/>
            <person name="Staats C.C."/>
            <person name="Steffens M.B."/>
            <person name="Teixeira S.M."/>
            <person name="Urmenyi T.P."/>
            <person name="Vainstein M.H."/>
            <person name="Zuccherato L.W."/>
            <person name="Simpson A.J."/>
            <person name="Zaha A."/>
        </authorList>
    </citation>
    <scope>NUCLEOTIDE SEQUENCE [LARGE SCALE GENOMIC DNA]</scope>
    <source>
        <strain evidence="1 2">53</strain>
    </source>
</reference>
<dbReference type="InterPro" id="IPR052077">
    <property type="entry name" value="CcrZ_PhaseVar_Mediator"/>
</dbReference>
<dbReference type="GeneID" id="93530068"/>
<dbReference type="KEGG" id="msy:MS53_0282"/>
<keyword evidence="1" id="KW-0808">Transferase</keyword>
<name>Q4A6C4_MYCS5</name>
<gene>
    <name evidence="1" type="primary">licA</name>
    <name evidence="1" type="ordered locus">MS53_0282</name>
</gene>
<evidence type="ECO:0000313" key="1">
    <source>
        <dbReference type="EMBL" id="AAZ43697.1"/>
    </source>
</evidence>
<dbReference type="PANTHER" id="PTHR40086:SF1">
    <property type="entry name" value="CELL CYCLE REGULATOR CCRZ"/>
    <property type="match status" value="1"/>
</dbReference>
<dbReference type="InterPro" id="IPR011009">
    <property type="entry name" value="Kinase-like_dom_sf"/>
</dbReference>
<dbReference type="AlphaFoldDB" id="Q4A6C4"/>
<accession>Q4A6C4</accession>
<evidence type="ECO:0000313" key="2">
    <source>
        <dbReference type="Proteomes" id="UP000000549"/>
    </source>
</evidence>
<dbReference type="PANTHER" id="PTHR40086">
    <property type="entry name" value="PHOSPHOTRANSFERASE YTMP-RELATED"/>
    <property type="match status" value="1"/>
</dbReference>
<dbReference type="eggNOG" id="COG0510">
    <property type="taxonomic scope" value="Bacteria"/>
</dbReference>